<evidence type="ECO:0000313" key="1">
    <source>
        <dbReference type="EMBL" id="GIY04412.1"/>
    </source>
</evidence>
<protein>
    <submittedName>
        <fullName evidence="1">Uncharacterized protein</fullName>
    </submittedName>
</protein>
<dbReference type="EMBL" id="BPLR01005705">
    <property type="protein sequence ID" value="GIY04412.1"/>
    <property type="molecule type" value="Genomic_DNA"/>
</dbReference>
<evidence type="ECO:0000313" key="2">
    <source>
        <dbReference type="Proteomes" id="UP001054945"/>
    </source>
</evidence>
<organism evidence="1 2">
    <name type="scientific">Caerostris extrusa</name>
    <name type="common">Bark spider</name>
    <name type="synonym">Caerostris bankana</name>
    <dbReference type="NCBI Taxonomy" id="172846"/>
    <lineage>
        <taxon>Eukaryota</taxon>
        <taxon>Metazoa</taxon>
        <taxon>Ecdysozoa</taxon>
        <taxon>Arthropoda</taxon>
        <taxon>Chelicerata</taxon>
        <taxon>Arachnida</taxon>
        <taxon>Araneae</taxon>
        <taxon>Araneomorphae</taxon>
        <taxon>Entelegynae</taxon>
        <taxon>Araneoidea</taxon>
        <taxon>Araneidae</taxon>
        <taxon>Caerostris</taxon>
    </lineage>
</organism>
<comment type="caution">
    <text evidence="1">The sequence shown here is derived from an EMBL/GenBank/DDBJ whole genome shotgun (WGS) entry which is preliminary data.</text>
</comment>
<reference evidence="1 2" key="1">
    <citation type="submission" date="2021-06" db="EMBL/GenBank/DDBJ databases">
        <title>Caerostris extrusa draft genome.</title>
        <authorList>
            <person name="Kono N."/>
            <person name="Arakawa K."/>
        </authorList>
    </citation>
    <scope>NUCLEOTIDE SEQUENCE [LARGE SCALE GENOMIC DNA]</scope>
</reference>
<proteinExistence type="predicted"/>
<dbReference type="AlphaFoldDB" id="A0AAV4Q875"/>
<keyword evidence="2" id="KW-1185">Reference proteome</keyword>
<name>A0AAV4Q875_CAEEX</name>
<dbReference type="Proteomes" id="UP001054945">
    <property type="component" value="Unassembled WGS sequence"/>
</dbReference>
<gene>
    <name evidence="1" type="ORF">CEXT_588251</name>
</gene>
<accession>A0AAV4Q875</accession>
<sequence length="115" mass="13610">MAGSPFRFRTEKASTLNFEQLFARHRDMYICRQVLPEHKQAMKSYATPRIYQTSIHLGNTESVETRSCIFNIDGRYISRRFSSAPEPFPVPKKKKHKERTQEEIRQIYAHFSPET</sequence>